<sequence>MNHRLRAAVVLALVLGLSACRPVQEPQLIGLAGPRPNILVEKPGSEPVAAYEGTPVYYPCAVLTDDVLAAAGLKHTAHPLAGGTRLSPGADRPELAGTTFEQISCGGNVERAAGHRDEPVVTLTTLNVKLASSFAWHSAIAPQPGTTGTANGVEYHRRPDQGDDEVTVTFTHGTTDAFTLELRHFSAIADGEHALGKLIDGITANIAAGPRPMPEHSYPEPYHLTAAKPCDAMPPEVFTAVTDQPTDGLQRDLFDVDENSVVSHNAVQITCQRQSLLDNSDRPSAGLSVEQTIYAEGPAVAVGAVQNMCAYEGNTKDSSPLPAPVGDVSCGVVGSSVTGGAMVYFHVGRTMVRVSLNSHEITGPWAIAKVTEGAKRIYALLDH</sequence>
<protein>
    <recommendedName>
        <fullName evidence="3">DUF3558 domain-containing protein</fullName>
    </recommendedName>
</protein>
<comment type="caution">
    <text evidence="1">The sequence shown here is derived from an EMBL/GenBank/DDBJ whole genome shotgun (WGS) entry which is preliminary data.</text>
</comment>
<name>A0A9X2NIU9_9PSEU</name>
<dbReference type="EMBL" id="JAMXQV010000027">
    <property type="protein sequence ID" value="MCR6488683.1"/>
    <property type="molecule type" value="Genomic_DNA"/>
</dbReference>
<dbReference type="PROSITE" id="PS51257">
    <property type="entry name" value="PROKAR_LIPOPROTEIN"/>
    <property type="match status" value="1"/>
</dbReference>
<organism evidence="1 2">
    <name type="scientific">Amycolatopsis iheyensis</name>
    <dbReference type="NCBI Taxonomy" id="2945988"/>
    <lineage>
        <taxon>Bacteria</taxon>
        <taxon>Bacillati</taxon>
        <taxon>Actinomycetota</taxon>
        <taxon>Actinomycetes</taxon>
        <taxon>Pseudonocardiales</taxon>
        <taxon>Pseudonocardiaceae</taxon>
        <taxon>Amycolatopsis</taxon>
    </lineage>
</organism>
<evidence type="ECO:0000313" key="1">
    <source>
        <dbReference type="EMBL" id="MCR6488683.1"/>
    </source>
</evidence>
<keyword evidence="2" id="KW-1185">Reference proteome</keyword>
<reference evidence="1" key="1">
    <citation type="submission" date="2022-06" db="EMBL/GenBank/DDBJ databases">
        <title>Amycolatopsis iheyaensis sp. nov., a new species of the genus Amycolatopsis isolated from soil in Iheya island, Japan.</title>
        <authorList>
            <person name="Ngamcharungchit C."/>
            <person name="Kanto H."/>
            <person name="Take A."/>
            <person name="Intra B."/>
            <person name="Matsumoto A."/>
            <person name="Panbangred W."/>
            <person name="Inahashi Y."/>
        </authorList>
    </citation>
    <scope>NUCLEOTIDE SEQUENCE</scope>
    <source>
        <strain evidence="1">OK19-0408</strain>
    </source>
</reference>
<dbReference type="Proteomes" id="UP001144096">
    <property type="component" value="Unassembled WGS sequence"/>
</dbReference>
<dbReference type="AlphaFoldDB" id="A0A9X2NIU9"/>
<accession>A0A9X2NIU9</accession>
<proteinExistence type="predicted"/>
<evidence type="ECO:0008006" key="3">
    <source>
        <dbReference type="Google" id="ProtNLM"/>
    </source>
</evidence>
<dbReference type="RefSeq" id="WP_257925247.1">
    <property type="nucleotide sequence ID" value="NZ_JAMXQV010000027.1"/>
</dbReference>
<gene>
    <name evidence="1" type="ORF">M8542_38230</name>
</gene>
<evidence type="ECO:0000313" key="2">
    <source>
        <dbReference type="Proteomes" id="UP001144096"/>
    </source>
</evidence>